<dbReference type="InterPro" id="IPR043504">
    <property type="entry name" value="Peptidase_S1_PA_chymotrypsin"/>
</dbReference>
<feature type="chain" id="PRO_5035872392" evidence="1">
    <location>
        <begin position="22"/>
        <end position="251"/>
    </location>
</feature>
<organism evidence="2 3">
    <name type="scientific">Candidula unifasciata</name>
    <dbReference type="NCBI Taxonomy" id="100452"/>
    <lineage>
        <taxon>Eukaryota</taxon>
        <taxon>Metazoa</taxon>
        <taxon>Spiralia</taxon>
        <taxon>Lophotrochozoa</taxon>
        <taxon>Mollusca</taxon>
        <taxon>Gastropoda</taxon>
        <taxon>Heterobranchia</taxon>
        <taxon>Euthyneura</taxon>
        <taxon>Panpulmonata</taxon>
        <taxon>Eupulmonata</taxon>
        <taxon>Stylommatophora</taxon>
        <taxon>Helicina</taxon>
        <taxon>Helicoidea</taxon>
        <taxon>Geomitridae</taxon>
        <taxon>Candidula</taxon>
    </lineage>
</organism>
<accession>A0A8S3ZHQ2</accession>
<dbReference type="InterPro" id="IPR009003">
    <property type="entry name" value="Peptidase_S1_PA"/>
</dbReference>
<protein>
    <submittedName>
        <fullName evidence="2">Uncharacterized protein</fullName>
    </submittedName>
</protein>
<keyword evidence="1" id="KW-0732">Signal</keyword>
<reference evidence="2" key="1">
    <citation type="submission" date="2021-04" db="EMBL/GenBank/DDBJ databases">
        <authorList>
            <consortium name="Molecular Ecology Group"/>
        </authorList>
    </citation>
    <scope>NUCLEOTIDE SEQUENCE</scope>
</reference>
<dbReference type="Gene3D" id="2.40.10.10">
    <property type="entry name" value="Trypsin-like serine proteases"/>
    <property type="match status" value="1"/>
</dbReference>
<dbReference type="EMBL" id="CAJHNH020003296">
    <property type="protein sequence ID" value="CAG5128963.1"/>
    <property type="molecule type" value="Genomic_DNA"/>
</dbReference>
<dbReference type="Proteomes" id="UP000678393">
    <property type="component" value="Unassembled WGS sequence"/>
</dbReference>
<evidence type="ECO:0000313" key="2">
    <source>
        <dbReference type="EMBL" id="CAG5128963.1"/>
    </source>
</evidence>
<dbReference type="OrthoDB" id="6137636at2759"/>
<name>A0A8S3ZHQ2_9EUPU</name>
<comment type="caution">
    <text evidence="2">The sequence shown here is derived from an EMBL/GenBank/DDBJ whole genome shotgun (WGS) entry which is preliminary data.</text>
</comment>
<evidence type="ECO:0000313" key="3">
    <source>
        <dbReference type="Proteomes" id="UP000678393"/>
    </source>
</evidence>
<dbReference type="AlphaFoldDB" id="A0A8S3ZHQ2"/>
<dbReference type="SUPFAM" id="SSF50494">
    <property type="entry name" value="Trypsin-like serine proteases"/>
    <property type="match status" value="1"/>
</dbReference>
<sequence length="251" mass="25779">MAAAGIASLVLLLSASAIVLSIKDGQIVSQCDYPGIVAVVIPDNGAIICNGVRSKGILYVPELCGAAIGDILTKFPLVLVYGDGTKNLTIPVNSTGTFADGIFQMPITEPMDPDCNSEATLFDSSMDISNNSCELAGYGAEQLAGKIYDGTLKAAPLTKSTSVQCCKVIFNSLTKSQQGVILNKQAPLNCVASSGAGCGLGDLGAPVYCRNSAGEPVVVGLAASFPCENEGTFVIYDLTKSDSGFKFGISA</sequence>
<evidence type="ECO:0000256" key="1">
    <source>
        <dbReference type="SAM" id="SignalP"/>
    </source>
</evidence>
<feature type="signal peptide" evidence="1">
    <location>
        <begin position="1"/>
        <end position="21"/>
    </location>
</feature>
<proteinExistence type="predicted"/>
<gene>
    <name evidence="2" type="ORF">CUNI_LOCUS14521</name>
</gene>
<keyword evidence="3" id="KW-1185">Reference proteome</keyword>